<dbReference type="Pfam" id="PF00293">
    <property type="entry name" value="NUDIX"/>
    <property type="match status" value="1"/>
</dbReference>
<evidence type="ECO:0000313" key="2">
    <source>
        <dbReference type="EMBL" id="WUQ83573.1"/>
    </source>
</evidence>
<dbReference type="InterPro" id="IPR015797">
    <property type="entry name" value="NUDIX_hydrolase-like_dom_sf"/>
</dbReference>
<evidence type="ECO:0000313" key="3">
    <source>
        <dbReference type="Proteomes" id="UP001432222"/>
    </source>
</evidence>
<accession>A0ABZ1TXU6</accession>
<dbReference type="SUPFAM" id="SSF55811">
    <property type="entry name" value="Nudix"/>
    <property type="match status" value="1"/>
</dbReference>
<evidence type="ECO:0000259" key="1">
    <source>
        <dbReference type="Pfam" id="PF00293"/>
    </source>
</evidence>
<sequence>MLHHLAPLLTTPPRRRHNHHALILNRDGALLAIGTAHTSGLTLPGGPAEANELPHHAARRHTDTQTGLVLPLRKILATDHTPTQLLPEALHFVHWGGRLSPAQETTVARHRPPHTVTAVHWLHRAQLADAMNPDHHRRTTHALDALTRGAHLPFLLRGTPAE</sequence>
<organism evidence="2 3">
    <name type="scientific">Kitasatospora purpeofusca</name>
    <dbReference type="NCBI Taxonomy" id="67352"/>
    <lineage>
        <taxon>Bacteria</taxon>
        <taxon>Bacillati</taxon>
        <taxon>Actinomycetota</taxon>
        <taxon>Actinomycetes</taxon>
        <taxon>Kitasatosporales</taxon>
        <taxon>Streptomycetaceae</taxon>
        <taxon>Kitasatospora</taxon>
    </lineage>
</organism>
<dbReference type="RefSeq" id="WP_328954591.1">
    <property type="nucleotide sequence ID" value="NZ_CP108110.1"/>
</dbReference>
<dbReference type="EMBL" id="CP108110">
    <property type="protein sequence ID" value="WUQ83573.1"/>
    <property type="molecule type" value="Genomic_DNA"/>
</dbReference>
<dbReference type="InterPro" id="IPR000086">
    <property type="entry name" value="NUDIX_hydrolase_dom"/>
</dbReference>
<proteinExistence type="predicted"/>
<dbReference type="GO" id="GO:0016787">
    <property type="term" value="F:hydrolase activity"/>
    <property type="evidence" value="ECO:0007669"/>
    <property type="project" value="UniProtKB-KW"/>
</dbReference>
<feature type="domain" description="Nudix hydrolase" evidence="1">
    <location>
        <begin position="21"/>
        <end position="140"/>
    </location>
</feature>
<keyword evidence="3" id="KW-1185">Reference proteome</keyword>
<keyword evidence="2" id="KW-0378">Hydrolase</keyword>
<dbReference type="Proteomes" id="UP001432222">
    <property type="component" value="Chromosome"/>
</dbReference>
<dbReference type="Gene3D" id="3.90.79.10">
    <property type="entry name" value="Nucleoside Triphosphate Pyrophosphohydrolase"/>
    <property type="match status" value="1"/>
</dbReference>
<gene>
    <name evidence="2" type="ORF">OHA16_11725</name>
</gene>
<protein>
    <submittedName>
        <fullName evidence="2">NUDIX hydrolase</fullName>
    </submittedName>
</protein>
<name>A0ABZ1TXU6_9ACTN</name>
<reference evidence="2" key="1">
    <citation type="submission" date="2022-10" db="EMBL/GenBank/DDBJ databases">
        <title>The complete genomes of actinobacterial strains from the NBC collection.</title>
        <authorList>
            <person name="Joergensen T.S."/>
            <person name="Alvarez Arevalo M."/>
            <person name="Sterndorff E.B."/>
            <person name="Faurdal D."/>
            <person name="Vuksanovic O."/>
            <person name="Mourched A.-S."/>
            <person name="Charusanti P."/>
            <person name="Shaw S."/>
            <person name="Blin K."/>
            <person name="Weber T."/>
        </authorList>
    </citation>
    <scope>NUCLEOTIDE SEQUENCE</scope>
    <source>
        <strain evidence="2">NBC_00222</strain>
    </source>
</reference>